<accession>A0A432MQ37</accession>
<dbReference type="Proteomes" id="UP000280296">
    <property type="component" value="Unassembled WGS sequence"/>
</dbReference>
<keyword evidence="2" id="KW-0812">Transmembrane</keyword>
<keyword evidence="2" id="KW-1133">Transmembrane helix</keyword>
<sequence length="516" mass="52956">MVEAAGQVLLDPVVWLAVISAAVYGVFVGAVPGLTATMAMALLVPVTYWLPPLPALAAVVTMVACAIFAGDIPTILLRIPGTPASAAYADIGSGLSARGKADLALVTALVSSVAGGLIGAAVLIVLGSQLAQVGTLFSPSEHFWLYVLGLSCAVVVSRDAPGRGALAVLFGLLVSTVGLSAVHAQSRFTLGNPELYQGIGFIPAMIGLFGVSEVLKNLITLEVGPEGGTEGIPPAGSNRPIRSLPLGIVRLMRRPLAVLRSSAIGSLIGMLPGAGADVASWVSLGVSRRSGHDPRTPDDEAALDRLGDATTANSSALAGAWIPALILGIPGDSVTAIVIGVLMMKDLRPGPEIFEKQPIIVYGLYTIFLLANLVLLPIGLAAIKAGGLVLRVPKRILMPVILLFCVLGAFAINGSGFDVGVMLAFGLIGFVLERRGVPLGPVVLGIILGGPLEERLIQVLTASDGSPWAFVDRWPARVLAGAWVVLLVLGLARPRRRSGGGRGEPVGSGNSSRLSS</sequence>
<reference evidence="4 5" key="1">
    <citation type="submission" date="2018-12" db="EMBL/GenBank/DDBJ databases">
        <authorList>
            <person name="Toschakov S.V."/>
        </authorList>
    </citation>
    <scope>NUCLEOTIDE SEQUENCE [LARGE SCALE GENOMIC DNA]</scope>
    <source>
        <strain evidence="4 5">GM2012</strain>
    </source>
</reference>
<evidence type="ECO:0000313" key="5">
    <source>
        <dbReference type="Proteomes" id="UP000280296"/>
    </source>
</evidence>
<gene>
    <name evidence="4" type="ORF">TsocGM_02075</name>
</gene>
<feature type="transmembrane region" description="Helical" evidence="2">
    <location>
        <begin position="401"/>
        <end position="432"/>
    </location>
</feature>
<feature type="transmembrane region" description="Helical" evidence="2">
    <location>
        <begin position="195"/>
        <end position="215"/>
    </location>
</feature>
<dbReference type="PANTHER" id="PTHR35342">
    <property type="entry name" value="TRICARBOXYLIC TRANSPORT PROTEIN"/>
    <property type="match status" value="1"/>
</dbReference>
<proteinExistence type="predicted"/>
<dbReference type="OrthoDB" id="9781349at2"/>
<dbReference type="InterPro" id="IPR002823">
    <property type="entry name" value="DUF112_TM"/>
</dbReference>
<protein>
    <submittedName>
        <fullName evidence="4">C4-dicarboxylate ABC transporter permease</fullName>
    </submittedName>
</protein>
<keyword evidence="2" id="KW-0472">Membrane</keyword>
<dbReference type="EMBL" id="RYZH01000002">
    <property type="protein sequence ID" value="RUL89591.1"/>
    <property type="molecule type" value="Genomic_DNA"/>
</dbReference>
<feature type="transmembrane region" description="Helical" evidence="2">
    <location>
        <begin position="359"/>
        <end position="380"/>
    </location>
</feature>
<feature type="transmembrane region" description="Helical" evidence="2">
    <location>
        <begin position="103"/>
        <end position="131"/>
    </location>
</feature>
<keyword evidence="5" id="KW-1185">Reference proteome</keyword>
<feature type="transmembrane region" description="Helical" evidence="2">
    <location>
        <begin position="320"/>
        <end position="344"/>
    </location>
</feature>
<feature type="region of interest" description="Disordered" evidence="1">
    <location>
        <begin position="496"/>
        <end position="516"/>
    </location>
</feature>
<evidence type="ECO:0000256" key="1">
    <source>
        <dbReference type="SAM" id="MobiDB-lite"/>
    </source>
</evidence>
<feature type="transmembrane region" description="Helical" evidence="2">
    <location>
        <begin position="12"/>
        <end position="43"/>
    </location>
</feature>
<dbReference type="PANTHER" id="PTHR35342:SF5">
    <property type="entry name" value="TRICARBOXYLIC TRANSPORT PROTEIN"/>
    <property type="match status" value="1"/>
</dbReference>
<dbReference type="AlphaFoldDB" id="A0A432MQ37"/>
<evidence type="ECO:0000256" key="2">
    <source>
        <dbReference type="SAM" id="Phobius"/>
    </source>
</evidence>
<reference evidence="4 5" key="2">
    <citation type="submission" date="2019-01" db="EMBL/GenBank/DDBJ databases">
        <title>Tautonia sociabilis, a novel thermotolerant planctomycete of Isosphaeraceae family, isolated from a 4000 m deep subterranean habitat.</title>
        <authorList>
            <person name="Kovaleva O.L."/>
            <person name="Elcheninov A.G."/>
            <person name="Van Heerden E."/>
            <person name="Toshchakov S.V."/>
            <person name="Novikov A."/>
            <person name="Bonch-Osmolovskaya E.A."/>
            <person name="Kublanov I.V."/>
        </authorList>
    </citation>
    <scope>NUCLEOTIDE SEQUENCE [LARGE SCALE GENOMIC DNA]</scope>
    <source>
        <strain evidence="4 5">GM2012</strain>
    </source>
</reference>
<dbReference type="Pfam" id="PF01970">
    <property type="entry name" value="TctA"/>
    <property type="match status" value="1"/>
</dbReference>
<organism evidence="4 5">
    <name type="scientific">Tautonia sociabilis</name>
    <dbReference type="NCBI Taxonomy" id="2080755"/>
    <lineage>
        <taxon>Bacteria</taxon>
        <taxon>Pseudomonadati</taxon>
        <taxon>Planctomycetota</taxon>
        <taxon>Planctomycetia</taxon>
        <taxon>Isosphaerales</taxon>
        <taxon>Isosphaeraceae</taxon>
        <taxon>Tautonia</taxon>
    </lineage>
</organism>
<feature type="transmembrane region" description="Helical" evidence="2">
    <location>
        <begin position="143"/>
        <end position="158"/>
    </location>
</feature>
<evidence type="ECO:0000259" key="3">
    <source>
        <dbReference type="Pfam" id="PF01970"/>
    </source>
</evidence>
<name>A0A432MQ37_9BACT</name>
<comment type="caution">
    <text evidence="4">The sequence shown here is derived from an EMBL/GenBank/DDBJ whole genome shotgun (WGS) entry which is preliminary data.</text>
</comment>
<evidence type="ECO:0000313" key="4">
    <source>
        <dbReference type="EMBL" id="RUL89591.1"/>
    </source>
</evidence>
<feature type="transmembrane region" description="Helical" evidence="2">
    <location>
        <begin position="49"/>
        <end position="69"/>
    </location>
</feature>
<feature type="transmembrane region" description="Helical" evidence="2">
    <location>
        <begin position="474"/>
        <end position="492"/>
    </location>
</feature>
<feature type="domain" description="DUF112" evidence="3">
    <location>
        <begin position="16"/>
        <end position="444"/>
    </location>
</feature>
<feature type="transmembrane region" description="Helical" evidence="2">
    <location>
        <begin position="165"/>
        <end position="183"/>
    </location>
</feature>